<evidence type="ECO:0000313" key="2">
    <source>
        <dbReference type="WBParaSite" id="MhA1_Contig159.frz3.gene4"/>
    </source>
</evidence>
<reference evidence="2" key="1">
    <citation type="submission" date="2016-11" db="UniProtKB">
        <authorList>
            <consortium name="WormBaseParasite"/>
        </authorList>
    </citation>
    <scope>IDENTIFICATION</scope>
</reference>
<keyword evidence="1" id="KW-1185">Reference proteome</keyword>
<dbReference type="Proteomes" id="UP000095281">
    <property type="component" value="Unplaced"/>
</dbReference>
<sequence length="107" mass="11316">MAGSFVTMGDALCVVVADEESNRADLKITGGEAAGLRLLRRGDALQIVKSFVVLEDECIVATTDMLAVRILNKSKEIGSVLTTPKKSSVVGQTCGEEPVRGVHVKKS</sequence>
<protein>
    <submittedName>
        <fullName evidence="2">MMS1_N domain-containing protein</fullName>
    </submittedName>
</protein>
<proteinExistence type="predicted"/>
<organism evidence="1 2">
    <name type="scientific">Meloidogyne hapla</name>
    <name type="common">Root-knot nematode worm</name>
    <dbReference type="NCBI Taxonomy" id="6305"/>
    <lineage>
        <taxon>Eukaryota</taxon>
        <taxon>Metazoa</taxon>
        <taxon>Ecdysozoa</taxon>
        <taxon>Nematoda</taxon>
        <taxon>Chromadorea</taxon>
        <taxon>Rhabditida</taxon>
        <taxon>Tylenchina</taxon>
        <taxon>Tylenchomorpha</taxon>
        <taxon>Tylenchoidea</taxon>
        <taxon>Meloidogynidae</taxon>
        <taxon>Meloidogyninae</taxon>
        <taxon>Meloidogyne</taxon>
    </lineage>
</organism>
<accession>A0A1I8B902</accession>
<name>A0A1I8B902_MELHA</name>
<dbReference type="AlphaFoldDB" id="A0A1I8B902"/>
<evidence type="ECO:0000313" key="1">
    <source>
        <dbReference type="Proteomes" id="UP000095281"/>
    </source>
</evidence>
<dbReference type="WBParaSite" id="MhA1_Contig159.frz3.gene4">
    <property type="protein sequence ID" value="MhA1_Contig159.frz3.gene4"/>
    <property type="gene ID" value="MhA1_Contig159.frz3.gene4"/>
</dbReference>